<dbReference type="InterPro" id="IPR027558">
    <property type="entry name" value="Pre_pil_HX9DG_C"/>
</dbReference>
<dbReference type="Pfam" id="PF07963">
    <property type="entry name" value="N_methyl"/>
    <property type="match status" value="1"/>
</dbReference>
<evidence type="ECO:0000313" key="3">
    <source>
        <dbReference type="Proteomes" id="UP000186309"/>
    </source>
</evidence>
<dbReference type="InterPro" id="IPR011453">
    <property type="entry name" value="DUF1559"/>
</dbReference>
<evidence type="ECO:0000313" key="2">
    <source>
        <dbReference type="EMBL" id="APW62478.1"/>
    </source>
</evidence>
<proteinExistence type="predicted"/>
<name>A0A1U7CU90_9BACT</name>
<organism evidence="2 3">
    <name type="scientific">Paludisphaera borealis</name>
    <dbReference type="NCBI Taxonomy" id="1387353"/>
    <lineage>
        <taxon>Bacteria</taxon>
        <taxon>Pseudomonadati</taxon>
        <taxon>Planctomycetota</taxon>
        <taxon>Planctomycetia</taxon>
        <taxon>Isosphaerales</taxon>
        <taxon>Isosphaeraceae</taxon>
        <taxon>Paludisphaera</taxon>
    </lineage>
</organism>
<dbReference type="InterPro" id="IPR045584">
    <property type="entry name" value="Pilin-like"/>
</dbReference>
<protein>
    <recommendedName>
        <fullName evidence="1">DUF1559 domain-containing protein</fullName>
    </recommendedName>
</protein>
<reference evidence="3" key="1">
    <citation type="submission" date="2016-12" db="EMBL/GenBank/DDBJ databases">
        <title>Comparative genomics of four Isosphaeraceae planctomycetes: a common pool of plasmids and glycoside hydrolase genes.</title>
        <authorList>
            <person name="Ivanova A."/>
        </authorList>
    </citation>
    <scope>NUCLEOTIDE SEQUENCE [LARGE SCALE GENOMIC DNA]</scope>
    <source>
        <strain evidence="3">PX4</strain>
    </source>
</reference>
<evidence type="ECO:0000259" key="1">
    <source>
        <dbReference type="Pfam" id="PF07596"/>
    </source>
</evidence>
<dbReference type="RefSeq" id="WP_076348605.1">
    <property type="nucleotide sequence ID" value="NZ_CP019082.1"/>
</dbReference>
<dbReference type="Proteomes" id="UP000186309">
    <property type="component" value="Chromosome"/>
</dbReference>
<dbReference type="Gene3D" id="3.30.700.10">
    <property type="entry name" value="Glycoprotein, Type 4 Pilin"/>
    <property type="match status" value="1"/>
</dbReference>
<feature type="domain" description="DUF1559" evidence="1">
    <location>
        <begin position="33"/>
        <end position="327"/>
    </location>
</feature>
<dbReference type="SUPFAM" id="SSF54523">
    <property type="entry name" value="Pili subunits"/>
    <property type="match status" value="1"/>
</dbReference>
<dbReference type="PANTHER" id="PTHR30093">
    <property type="entry name" value="GENERAL SECRETION PATHWAY PROTEIN G"/>
    <property type="match status" value="1"/>
</dbReference>
<sequence length="350" mass="37917">MNRPRTAFTLIELLVVISIIALLIGLLLPAVVAAREASRRAKCLNNLKQIALATLNYESAHASLPFGRRTISITPFSPGYPTPCDFTPQLSHTVFAYIWPFLEGNNGYNAFNLTRPYNSRANFTSEAVRTDAYVCPSDTDYVPLTGADVIPFSQASYGSNNGLHEQYLMNWSNTGDIPDPTGQYFQICNQVPGDGVFGTNWCHRLSSIVDGTSNTLLFGETSRFRDEPSGSNFYTNLIGGWWSGPNQVPGTLNDLRITGGATAVPKLNAPRDPGTAVLYDCLGTALYPPDWISVPSCQNYGNMGFRSMHPGGANFALADGSVRFIKDGVSVAAYRAMATRAGSEVVSADQ</sequence>
<accession>A0A1U7CU90</accession>
<dbReference type="OrthoDB" id="255848at2"/>
<dbReference type="PANTHER" id="PTHR30093:SF2">
    <property type="entry name" value="TYPE II SECRETION SYSTEM PROTEIN H"/>
    <property type="match status" value="1"/>
</dbReference>
<gene>
    <name evidence="2" type="ORF">BSF38_04024</name>
</gene>
<dbReference type="Pfam" id="PF07596">
    <property type="entry name" value="SBP_bac_10"/>
    <property type="match status" value="1"/>
</dbReference>
<keyword evidence="3" id="KW-1185">Reference proteome</keyword>
<dbReference type="NCBIfam" id="TIGR02532">
    <property type="entry name" value="IV_pilin_GFxxxE"/>
    <property type="match status" value="1"/>
</dbReference>
<dbReference type="STRING" id="1387353.BSF38_04024"/>
<dbReference type="KEGG" id="pbor:BSF38_04024"/>
<dbReference type="InterPro" id="IPR012902">
    <property type="entry name" value="N_methyl_site"/>
</dbReference>
<dbReference type="AlphaFoldDB" id="A0A1U7CU90"/>
<dbReference type="EMBL" id="CP019082">
    <property type="protein sequence ID" value="APW62478.1"/>
    <property type="molecule type" value="Genomic_DNA"/>
</dbReference>
<dbReference type="NCBIfam" id="TIGR04294">
    <property type="entry name" value="pre_pil_HX9DG"/>
    <property type="match status" value="1"/>
</dbReference>